<reference evidence="6" key="1">
    <citation type="submission" date="2015-09" db="EMBL/GenBank/DDBJ databases">
        <title>Whole genome sequence of Pseudomonas fluorescens FW300-N2C3.</title>
        <authorList>
            <person name="Ray J."/>
            <person name="Melnyk R."/>
            <person name="Deutschbauer A."/>
        </authorList>
    </citation>
    <scope>NUCLEOTIDE SEQUENCE [LARGE SCALE GENOMIC DNA]</scope>
    <source>
        <strain evidence="6">FW300-N2C3</strain>
    </source>
</reference>
<evidence type="ECO:0000256" key="3">
    <source>
        <dbReference type="SAM" id="Coils"/>
    </source>
</evidence>
<evidence type="ECO:0000313" key="6">
    <source>
        <dbReference type="Proteomes" id="UP000059425"/>
    </source>
</evidence>
<dbReference type="SMART" id="SM00387">
    <property type="entry name" value="HATPase_c"/>
    <property type="match status" value="1"/>
</dbReference>
<dbReference type="InterPro" id="IPR005467">
    <property type="entry name" value="His_kinase_dom"/>
</dbReference>
<dbReference type="SUPFAM" id="SSF55874">
    <property type="entry name" value="ATPase domain of HSP90 chaperone/DNA topoisomerase II/histidine kinase"/>
    <property type="match status" value="2"/>
</dbReference>
<dbReference type="PRINTS" id="PR00344">
    <property type="entry name" value="BCTRLSENSOR"/>
</dbReference>
<gene>
    <name evidence="5" type="ORF">AO356_06725</name>
</gene>
<dbReference type="Gene3D" id="3.30.565.10">
    <property type="entry name" value="Histidine kinase-like ATPase, C-terminal domain"/>
    <property type="match status" value="2"/>
</dbReference>
<dbReference type="InterPro" id="IPR004358">
    <property type="entry name" value="Sig_transdc_His_kin-like_C"/>
</dbReference>
<dbReference type="PROSITE" id="PS50109">
    <property type="entry name" value="HIS_KIN"/>
    <property type="match status" value="1"/>
</dbReference>
<keyword evidence="3" id="KW-0175">Coiled coil</keyword>
<organism evidence="5 6">
    <name type="scientific">Pseudomonas fluorescens</name>
    <dbReference type="NCBI Taxonomy" id="294"/>
    <lineage>
        <taxon>Bacteria</taxon>
        <taxon>Pseudomonadati</taxon>
        <taxon>Pseudomonadota</taxon>
        <taxon>Gammaproteobacteria</taxon>
        <taxon>Pseudomonadales</taxon>
        <taxon>Pseudomonadaceae</taxon>
        <taxon>Pseudomonas</taxon>
    </lineage>
</organism>
<dbReference type="Pfam" id="PF13589">
    <property type="entry name" value="HATPase_c_3"/>
    <property type="match status" value="1"/>
</dbReference>
<dbReference type="Proteomes" id="UP000059425">
    <property type="component" value="Chromosome"/>
</dbReference>
<proteinExistence type="predicted"/>
<dbReference type="InterPro" id="IPR003594">
    <property type="entry name" value="HATPase_dom"/>
</dbReference>
<reference evidence="5 6" key="2">
    <citation type="journal article" date="2018" name="Nature">
        <title>Mutant phenotypes for thousands of bacterial genes of unknown function.</title>
        <authorList>
            <person name="Price M.N."/>
            <person name="Wetmore K.M."/>
            <person name="Waters R.J."/>
            <person name="Callaghan M."/>
            <person name="Ray J."/>
            <person name="Liu H."/>
            <person name="Kuehl J.V."/>
            <person name="Melnyk R.A."/>
            <person name="Lamson J.S."/>
            <person name="Suh Y."/>
            <person name="Carlson H.K."/>
            <person name="Esquivel Z."/>
            <person name="Sadeeshkumar H."/>
            <person name="Chakraborty R."/>
            <person name="Zane G.M."/>
            <person name="Rubin B.E."/>
            <person name="Wall J.D."/>
            <person name="Visel A."/>
            <person name="Bristow J."/>
            <person name="Blow M.J."/>
            <person name="Arkin A.P."/>
            <person name="Deutschbauer A.M."/>
        </authorList>
    </citation>
    <scope>NUCLEOTIDE SEQUENCE [LARGE SCALE GENOMIC DNA]</scope>
    <source>
        <strain evidence="5 6">FW300-N2C3</strain>
    </source>
</reference>
<evidence type="ECO:0000259" key="4">
    <source>
        <dbReference type="PROSITE" id="PS50109"/>
    </source>
</evidence>
<dbReference type="RefSeq" id="WP_060739102.1">
    <property type="nucleotide sequence ID" value="NZ_CP012831.1"/>
</dbReference>
<dbReference type="EC" id="2.7.13.3" evidence="2"/>
<dbReference type="AlphaFoldDB" id="A0A0N9WVM0"/>
<comment type="catalytic activity">
    <reaction evidence="1">
        <text>ATP + protein L-histidine = ADP + protein N-phospho-L-histidine.</text>
        <dbReference type="EC" id="2.7.13.3"/>
    </reaction>
</comment>
<protein>
    <recommendedName>
        <fullName evidence="2">histidine kinase</fullName>
        <ecNumber evidence="2">2.7.13.3</ecNumber>
    </recommendedName>
</protein>
<dbReference type="InterPro" id="IPR036890">
    <property type="entry name" value="HATPase_C_sf"/>
</dbReference>
<feature type="domain" description="Histidine kinase" evidence="4">
    <location>
        <begin position="639"/>
        <end position="752"/>
    </location>
</feature>
<feature type="coiled-coil region" evidence="3">
    <location>
        <begin position="478"/>
        <end position="519"/>
    </location>
</feature>
<dbReference type="GO" id="GO:0004673">
    <property type="term" value="F:protein histidine kinase activity"/>
    <property type="evidence" value="ECO:0007669"/>
    <property type="project" value="UniProtKB-EC"/>
</dbReference>
<name>A0A0N9WVM0_PSEFL</name>
<evidence type="ECO:0000256" key="2">
    <source>
        <dbReference type="ARBA" id="ARBA00012438"/>
    </source>
</evidence>
<dbReference type="OrthoDB" id="9816482at2"/>
<dbReference type="PANTHER" id="PTHR43065">
    <property type="entry name" value="SENSOR HISTIDINE KINASE"/>
    <property type="match status" value="1"/>
</dbReference>
<dbReference type="EMBL" id="CP012831">
    <property type="protein sequence ID" value="ALI06504.1"/>
    <property type="molecule type" value="Genomic_DNA"/>
</dbReference>
<accession>A0A0N9WVM0</accession>
<sequence length="756" mass="85091">MKELLDELPFEIAARLPIQLGRQSISSSMVAISELIKNSYDADSKNVQLKFTLSEEGLPTLIIEDDGEGMSHDDVKENWLIIGTSHKTHQDISEKERIYTGAKGLGRLGADRLCKTLILQTKRESEQIALELQIQWEAYENSEKPLSQIKHKLYKYSTQIQDEYGKFPTNKKNSGTRIILKGLKDDWNLSLLTDLKKELSLLISPFDEANDFSISIKSDYPEVNGNVSSSSAVEYARWVVDAELDGEIINAKFKYSDGREFTIDAEEWKNWIKDRPPLPSSGPLKLKMYFIPWDAPGLKNVDFTKRNWREFMNANQGIRIYRDRFRVRPYGEPTGKGDWLDLGIRRARSPGGVKQGGWKVGPHQVIGAVFIGRQTNPLLEDQTNREGIVESEAYYDMRAFCVKIIDRFELYAHQIAREEDDDSDTEEKKLLAKRAISDTTKVVKELKESISKNIQHHADSGEHKNISVDEPDILMNRIAEVESRLAEAAARASELETHLEKKAEELEHEKDTLANLASLGILTVCFGHEAKEFTNLSLVNAKNLRDSFESGIFMLTPPYDEEFANCLKTIISSTGFVRNFASFALGNIKPDKRRRKAVHIGDVASGVFKALSASLERQNIETSVTCETKRKIVAFEIDLESIFVNLISNSIWALKKTAIGERFISVHIHETNDYMTISFADSGFGLESGTEDQIFQPMYSTRLDRKGSVEGTGMGLSIVKSFVDNHTGGNISSIAKGRLGGAEFTINIPLNTNLKA</sequence>
<dbReference type="Pfam" id="PF02518">
    <property type="entry name" value="HATPase_c"/>
    <property type="match status" value="1"/>
</dbReference>
<evidence type="ECO:0000313" key="5">
    <source>
        <dbReference type="EMBL" id="ALI06504.1"/>
    </source>
</evidence>
<evidence type="ECO:0000256" key="1">
    <source>
        <dbReference type="ARBA" id="ARBA00000085"/>
    </source>
</evidence>